<gene>
    <name evidence="1" type="ORF">DY000_02053660</name>
</gene>
<accession>A0ABQ7AI03</accession>
<dbReference type="Proteomes" id="UP000266723">
    <property type="component" value="Unassembled WGS sequence"/>
</dbReference>
<dbReference type="EMBL" id="QGKV02002055">
    <property type="protein sequence ID" value="KAF3497399.1"/>
    <property type="molecule type" value="Genomic_DNA"/>
</dbReference>
<keyword evidence="2" id="KW-1185">Reference proteome</keyword>
<organism evidence="1 2">
    <name type="scientific">Brassica cretica</name>
    <name type="common">Mustard</name>
    <dbReference type="NCBI Taxonomy" id="69181"/>
    <lineage>
        <taxon>Eukaryota</taxon>
        <taxon>Viridiplantae</taxon>
        <taxon>Streptophyta</taxon>
        <taxon>Embryophyta</taxon>
        <taxon>Tracheophyta</taxon>
        <taxon>Spermatophyta</taxon>
        <taxon>Magnoliopsida</taxon>
        <taxon>eudicotyledons</taxon>
        <taxon>Gunneridae</taxon>
        <taxon>Pentapetalae</taxon>
        <taxon>rosids</taxon>
        <taxon>malvids</taxon>
        <taxon>Brassicales</taxon>
        <taxon>Brassicaceae</taxon>
        <taxon>Brassiceae</taxon>
        <taxon>Brassica</taxon>
    </lineage>
</organism>
<proteinExistence type="predicted"/>
<sequence length="55" mass="5514">MASCCSILSSMVSANAAAVGAPSVVGDSSSDGKSDRAMIFLLALLCLPHGGRQLF</sequence>
<evidence type="ECO:0000313" key="1">
    <source>
        <dbReference type="EMBL" id="KAF3497399.1"/>
    </source>
</evidence>
<reference evidence="1 2" key="1">
    <citation type="journal article" date="2020" name="BMC Genomics">
        <title>Intraspecific diversification of the crop wild relative Brassica cretica Lam. using demographic model selection.</title>
        <authorList>
            <person name="Kioukis A."/>
            <person name="Michalopoulou V.A."/>
            <person name="Briers L."/>
            <person name="Pirintsos S."/>
            <person name="Studholme D.J."/>
            <person name="Pavlidis P."/>
            <person name="Sarris P.F."/>
        </authorList>
    </citation>
    <scope>NUCLEOTIDE SEQUENCE [LARGE SCALE GENOMIC DNA]</scope>
    <source>
        <strain evidence="2">cv. PFS-1207/04</strain>
    </source>
</reference>
<comment type="caution">
    <text evidence="1">The sequence shown here is derived from an EMBL/GenBank/DDBJ whole genome shotgun (WGS) entry which is preliminary data.</text>
</comment>
<protein>
    <submittedName>
        <fullName evidence="1">Uncharacterized protein</fullName>
    </submittedName>
</protein>
<name>A0ABQ7AI03_BRACR</name>
<evidence type="ECO:0000313" key="2">
    <source>
        <dbReference type="Proteomes" id="UP000266723"/>
    </source>
</evidence>